<dbReference type="EMBL" id="LT549890">
    <property type="protein sequence ID" value="SAI84084.1"/>
    <property type="molecule type" value="Genomic_DNA"/>
</dbReference>
<name>A0A157SY83_SACSO</name>
<organism evidence="1 2">
    <name type="scientific">Saccharolobus solfataricus</name>
    <name type="common">Sulfolobus solfataricus</name>
    <dbReference type="NCBI Taxonomy" id="2287"/>
    <lineage>
        <taxon>Archaea</taxon>
        <taxon>Thermoproteota</taxon>
        <taxon>Thermoprotei</taxon>
        <taxon>Sulfolobales</taxon>
        <taxon>Sulfolobaceae</taxon>
        <taxon>Saccharolobus</taxon>
    </lineage>
</organism>
<dbReference type="AlphaFoldDB" id="A0A157SY83"/>
<dbReference type="PATRIC" id="fig|2287.9.peg.542"/>
<gene>
    <name evidence="1" type="ORF">SSOP1_0529</name>
</gene>
<dbReference type="Proteomes" id="UP000076770">
    <property type="component" value="Chromosome i"/>
</dbReference>
<reference evidence="2" key="1">
    <citation type="submission" date="2016-04" db="EMBL/GenBank/DDBJ databases">
        <authorList>
            <person name="Shah S.A."/>
            <person name="Garrett R.A."/>
        </authorList>
    </citation>
    <scope>NUCLEOTIDE SEQUENCE [LARGE SCALE GENOMIC DNA]</scope>
    <source>
        <strain evidence="2">ATCC 35091 / DSM 1616 / JCM 8930 / NBRC 15331 / P1</strain>
    </source>
</reference>
<accession>A0A157SY83</accession>
<sequence>MLPLLFTLNKFLSSVYSGKILFIRYNRSKYIIFYLDYMNKIQFIIGFHYLEINEIPMLTRINLPSYVGGL</sequence>
<proteinExistence type="predicted"/>
<protein>
    <submittedName>
        <fullName evidence="1">Uncharacterized protein</fullName>
    </submittedName>
</protein>
<evidence type="ECO:0000313" key="1">
    <source>
        <dbReference type="EMBL" id="SAI84084.1"/>
    </source>
</evidence>
<evidence type="ECO:0000313" key="2">
    <source>
        <dbReference type="Proteomes" id="UP000076770"/>
    </source>
</evidence>